<dbReference type="PANTHER" id="PTHR18896:SF60">
    <property type="entry name" value="PHOSPHOLIPASE D"/>
    <property type="match status" value="1"/>
</dbReference>
<feature type="domain" description="PLD phosphodiesterase" evidence="5">
    <location>
        <begin position="433"/>
        <end position="460"/>
    </location>
</feature>
<dbReference type="SMART" id="SM00155">
    <property type="entry name" value="PLDc"/>
    <property type="match status" value="2"/>
</dbReference>
<evidence type="ECO:0000256" key="4">
    <source>
        <dbReference type="SAM" id="MobiDB-lite"/>
    </source>
</evidence>
<dbReference type="GO" id="GO:0009395">
    <property type="term" value="P:phospholipid catabolic process"/>
    <property type="evidence" value="ECO:0007669"/>
    <property type="project" value="TreeGrafter"/>
</dbReference>
<gene>
    <name evidence="6" type="ORF">EJ065_6088</name>
</gene>
<dbReference type="InterPro" id="IPR015679">
    <property type="entry name" value="PLipase_D_fam"/>
</dbReference>
<dbReference type="EMBL" id="CP034669">
    <property type="protein sequence ID" value="QAT87617.1"/>
    <property type="molecule type" value="Genomic_DNA"/>
</dbReference>
<evidence type="ECO:0000256" key="2">
    <source>
        <dbReference type="ARBA" id="ARBA00022801"/>
    </source>
</evidence>
<dbReference type="Gene3D" id="3.30.870.10">
    <property type="entry name" value="Endonuclease Chain A"/>
    <property type="match status" value="2"/>
</dbReference>
<dbReference type="Proteomes" id="UP000288758">
    <property type="component" value="Chromosome"/>
</dbReference>
<evidence type="ECO:0000256" key="3">
    <source>
        <dbReference type="ARBA" id="ARBA00023098"/>
    </source>
</evidence>
<evidence type="ECO:0000313" key="7">
    <source>
        <dbReference type="Proteomes" id="UP000288758"/>
    </source>
</evidence>
<feature type="region of interest" description="Disordered" evidence="4">
    <location>
        <begin position="222"/>
        <end position="250"/>
    </location>
</feature>
<feature type="compositionally biased region" description="Basic and acidic residues" evidence="4">
    <location>
        <begin position="236"/>
        <end position="250"/>
    </location>
</feature>
<name>A0A410S090_CORCK</name>
<proteinExistence type="predicted"/>
<reference evidence="6 7" key="1">
    <citation type="submission" date="2018-12" db="EMBL/GenBank/DDBJ databases">
        <title>Complete Genome Sequence of the Corallopyronin A producing Myxobacterium Corallococcus coralloides B035.</title>
        <authorList>
            <person name="Bouhired S.M."/>
            <person name="Rupp O."/>
            <person name="Blom J."/>
            <person name="Schaeberle T.F."/>
            <person name="Kehraus S."/>
            <person name="Schiefer A."/>
            <person name="Pfarr K."/>
            <person name="Goesmann A."/>
            <person name="Hoerauf A."/>
            <person name="Koenig G.M."/>
        </authorList>
    </citation>
    <scope>NUCLEOTIDE SEQUENCE [LARGE SCALE GENOMIC DNA]</scope>
    <source>
        <strain evidence="6 7">B035</strain>
    </source>
</reference>
<dbReference type="InterPro" id="IPR001736">
    <property type="entry name" value="PLipase_D/transphosphatidylase"/>
</dbReference>
<dbReference type="PROSITE" id="PS50035">
    <property type="entry name" value="PLD"/>
    <property type="match status" value="1"/>
</dbReference>
<dbReference type="SUPFAM" id="SSF56024">
    <property type="entry name" value="Phospholipase D/nuclease"/>
    <property type="match status" value="2"/>
</dbReference>
<evidence type="ECO:0000259" key="5">
    <source>
        <dbReference type="PROSITE" id="PS50035"/>
    </source>
</evidence>
<dbReference type="RefSeq" id="WP_128798934.1">
    <property type="nucleotide sequence ID" value="NZ_CP034669.1"/>
</dbReference>
<dbReference type="PANTHER" id="PTHR18896">
    <property type="entry name" value="PHOSPHOLIPASE D"/>
    <property type="match status" value="1"/>
</dbReference>
<dbReference type="Pfam" id="PF13091">
    <property type="entry name" value="PLDc_2"/>
    <property type="match status" value="1"/>
</dbReference>
<keyword evidence="1" id="KW-0677">Repeat</keyword>
<protein>
    <submittedName>
        <fullName evidence="6">Cardiolipin synthase</fullName>
    </submittedName>
</protein>
<dbReference type="AlphaFoldDB" id="A0A410S090"/>
<evidence type="ECO:0000256" key="1">
    <source>
        <dbReference type="ARBA" id="ARBA00022737"/>
    </source>
</evidence>
<keyword evidence="3" id="KW-0443">Lipid metabolism</keyword>
<dbReference type="InterPro" id="IPR025202">
    <property type="entry name" value="PLD-like_dom"/>
</dbReference>
<evidence type="ECO:0000313" key="6">
    <source>
        <dbReference type="EMBL" id="QAT87617.1"/>
    </source>
</evidence>
<organism evidence="6 7">
    <name type="scientific">Corallococcus coralloides</name>
    <name type="common">Myxococcus coralloides</name>
    <dbReference type="NCBI Taxonomy" id="184914"/>
    <lineage>
        <taxon>Bacteria</taxon>
        <taxon>Pseudomonadati</taxon>
        <taxon>Myxococcota</taxon>
        <taxon>Myxococcia</taxon>
        <taxon>Myxococcales</taxon>
        <taxon>Cystobacterineae</taxon>
        <taxon>Myxococcaceae</taxon>
        <taxon>Corallococcus</taxon>
    </lineage>
</organism>
<sequence>MKKQTQAATTRLILDGENFFGAIHDALDAVEQSEPSPNTYVRLAFWEIEHELLLVRAPEEVTLEEKLRAVADAGHRVQIIMWCPARLDIRVQKGQLSENVYNTNLATARQLGGYRGQNDSGGSIEVLMEVYNGWNGSSVHQKMVLWSLQGQLNALIGGINLAGFYWDNEAHEGRYEGGMGGVPLGDTVHDSVLQLDGPAAVVIEEEWLRRWKKRYYTTQLTGNQGAGTTPIADPTDYERQPRARVRDQPRGREDVVIATTSSESYLGRATDIQSLLVERIRRAQDYIYFEGFIFSDPTLVAELAARLRAPNPPLVIIMVPMPYEENPFPFDYLNYISFAKLALASCDAVTAKGRTVARQDCSRWKVNESLNVWSTLRSMTSTVANRWMENDSFTCQPRNGAELSCPLLQIEGFQGGVRFYSPIRRPDSRSEETAIYIHSKLALFDDDVAVVGSANFSYRSMVYDGELSAFVHGDGARRIRETLFRHYNMRTPAQWDADAVDDVGDLRVRRTGVLRLELEHFDRRIPSAKDPAYKWANHTFF</sequence>
<keyword evidence="2" id="KW-0378">Hydrolase</keyword>
<dbReference type="GO" id="GO:0004630">
    <property type="term" value="F:phospholipase D activity"/>
    <property type="evidence" value="ECO:0007669"/>
    <property type="project" value="TreeGrafter"/>
</dbReference>
<accession>A0A410S090</accession>
<dbReference type="GO" id="GO:0005886">
    <property type="term" value="C:plasma membrane"/>
    <property type="evidence" value="ECO:0007669"/>
    <property type="project" value="TreeGrafter"/>
</dbReference>